<evidence type="ECO:0000313" key="25">
    <source>
        <dbReference type="EMBL" id="AVP97337.1"/>
    </source>
</evidence>
<dbReference type="GO" id="GO:0005524">
    <property type="term" value="F:ATP binding"/>
    <property type="evidence" value="ECO:0007669"/>
    <property type="project" value="UniProtKB-KW"/>
</dbReference>
<keyword evidence="8 24" id="KW-0808">Transferase</keyword>
<evidence type="ECO:0000256" key="9">
    <source>
        <dbReference type="ARBA" id="ARBA00022692"/>
    </source>
</evidence>
<feature type="active site" description="Proton acceptor" evidence="20">
    <location>
        <position position="74"/>
    </location>
</feature>
<protein>
    <recommendedName>
        <fullName evidence="4 24">Diacylglycerol kinase</fullName>
        <ecNumber evidence="3 24">2.7.1.107</ecNumber>
    </recommendedName>
</protein>
<comment type="cofactor">
    <cofactor evidence="23">
        <name>Mg(2+)</name>
        <dbReference type="ChEBI" id="CHEBI:18420"/>
    </cofactor>
    <text evidence="23">Mn(2+), Zn(2+), Cd(2+) and Co(2+) support activity to lesser extents.</text>
</comment>
<feature type="binding site" evidence="21">
    <location>
        <begin position="117"/>
        <end position="122"/>
    </location>
    <ligand>
        <name>substrate</name>
    </ligand>
</feature>
<feature type="binding site" evidence="21">
    <location>
        <position position="74"/>
    </location>
    <ligand>
        <name>substrate</name>
    </ligand>
</feature>
<feature type="transmembrane region" description="Helical" evidence="24">
    <location>
        <begin position="101"/>
        <end position="122"/>
    </location>
</feature>
<keyword evidence="10 23" id="KW-0479">Metal-binding</keyword>
<gene>
    <name evidence="25" type="ORF">C7S18_09090</name>
</gene>
<dbReference type="GO" id="GO:0046872">
    <property type="term" value="F:metal ion binding"/>
    <property type="evidence" value="ECO:0007669"/>
    <property type="project" value="UniProtKB-KW"/>
</dbReference>
<keyword evidence="14 23" id="KW-0460">Magnesium</keyword>
<evidence type="ECO:0000256" key="7">
    <source>
        <dbReference type="ARBA" id="ARBA00022519"/>
    </source>
</evidence>
<evidence type="ECO:0000256" key="19">
    <source>
        <dbReference type="ARBA" id="ARBA00023264"/>
    </source>
</evidence>
<dbReference type="PANTHER" id="PTHR34299:SF1">
    <property type="entry name" value="DIACYLGLYCEROL KINASE"/>
    <property type="match status" value="1"/>
</dbReference>
<feature type="binding site" evidence="22">
    <location>
        <position position="33"/>
    </location>
    <ligand>
        <name>ATP</name>
        <dbReference type="ChEBI" id="CHEBI:30616"/>
    </ligand>
</feature>
<proteinExistence type="inferred from homology"/>
<dbReference type="KEGG" id="xba:C7S18_09090"/>
<evidence type="ECO:0000256" key="8">
    <source>
        <dbReference type="ARBA" id="ARBA00022679"/>
    </source>
</evidence>
<keyword evidence="13 22" id="KW-0067">ATP-binding</keyword>
<name>A0A2P1PR60_9GAMM</name>
<accession>A0A2P1PR60</accession>
<evidence type="ECO:0000256" key="24">
    <source>
        <dbReference type="RuleBase" id="RU363065"/>
    </source>
</evidence>
<evidence type="ECO:0000256" key="16">
    <source>
        <dbReference type="ARBA" id="ARBA00023098"/>
    </source>
</evidence>
<evidence type="ECO:0000256" key="10">
    <source>
        <dbReference type="ARBA" id="ARBA00022723"/>
    </source>
</evidence>
<keyword evidence="5" id="KW-1003">Cell membrane</keyword>
<sequence>MADNQGVLPRGPGKIWRAFMWSCKGLAIAFKIESSFRLEVYCLIVLGPLALWLGQTPLEKALLVGCLFLVLAAELLNSAIEQVVDRISPEFAIFAGRAKDMGSAAVFLTMLNVLAIWGAVLWPRLMS</sequence>
<evidence type="ECO:0000256" key="22">
    <source>
        <dbReference type="PIRSR" id="PIRSR600829-3"/>
    </source>
</evidence>
<dbReference type="GO" id="GO:0004143">
    <property type="term" value="F:ATP-dependent diacylglycerol kinase activity"/>
    <property type="evidence" value="ECO:0007669"/>
    <property type="project" value="UniProtKB-EC"/>
</dbReference>
<organism evidence="25 26">
    <name type="scientific">Ahniella affigens</name>
    <dbReference type="NCBI Taxonomy" id="2021234"/>
    <lineage>
        <taxon>Bacteria</taxon>
        <taxon>Pseudomonadati</taxon>
        <taxon>Pseudomonadota</taxon>
        <taxon>Gammaproteobacteria</taxon>
        <taxon>Lysobacterales</taxon>
        <taxon>Rhodanobacteraceae</taxon>
        <taxon>Ahniella</taxon>
    </lineage>
</organism>
<evidence type="ECO:0000256" key="2">
    <source>
        <dbReference type="ARBA" id="ARBA00005967"/>
    </source>
</evidence>
<keyword evidence="18" id="KW-0594">Phospholipid biosynthesis</keyword>
<dbReference type="OrthoDB" id="9796011at2"/>
<keyword evidence="7 24" id="KW-0997">Cell inner membrane</keyword>
<evidence type="ECO:0000256" key="11">
    <source>
        <dbReference type="ARBA" id="ARBA00022741"/>
    </source>
</evidence>
<evidence type="ECO:0000256" key="4">
    <source>
        <dbReference type="ARBA" id="ARBA00017575"/>
    </source>
</evidence>
<comment type="subcellular location">
    <subcellularLocation>
        <location evidence="1 24">Cell inner membrane</location>
        <topology evidence="1 24">Multi-pass membrane protein</topology>
    </subcellularLocation>
</comment>
<keyword evidence="15 24" id="KW-1133">Transmembrane helix</keyword>
<keyword evidence="11 22" id="KW-0547">Nucleotide-binding</keyword>
<dbReference type="InterPro" id="IPR000829">
    <property type="entry name" value="DAGK"/>
</dbReference>
<dbReference type="AlphaFoldDB" id="A0A2P1PR60"/>
<reference evidence="25 26" key="2">
    <citation type="submission" date="2018-03" db="EMBL/GenBank/DDBJ databases">
        <authorList>
            <person name="Keele B.F."/>
        </authorList>
    </citation>
    <scope>NUCLEOTIDE SEQUENCE [LARGE SCALE GENOMIC DNA]</scope>
    <source>
        <strain evidence="25 26">D13</strain>
    </source>
</reference>
<evidence type="ECO:0000256" key="1">
    <source>
        <dbReference type="ARBA" id="ARBA00004429"/>
    </source>
</evidence>
<dbReference type="Pfam" id="PF01219">
    <property type="entry name" value="DAGK_prokar"/>
    <property type="match status" value="1"/>
</dbReference>
<reference evidence="25 26" key="1">
    <citation type="submission" date="2018-03" db="EMBL/GenBank/DDBJ databases">
        <title>Ahniella affigens gen. nov., sp. nov., a gammaproteobacterium isolated from sandy soil near a stream.</title>
        <authorList>
            <person name="Ko Y."/>
            <person name="Kim J.-H."/>
        </authorList>
    </citation>
    <scope>NUCLEOTIDE SEQUENCE [LARGE SCALE GENOMIC DNA]</scope>
    <source>
        <strain evidence="25 26">D13</strain>
    </source>
</reference>
<evidence type="ECO:0000256" key="15">
    <source>
        <dbReference type="ARBA" id="ARBA00022989"/>
    </source>
</evidence>
<evidence type="ECO:0000256" key="20">
    <source>
        <dbReference type="PIRSR" id="PIRSR600829-1"/>
    </source>
</evidence>
<evidence type="ECO:0000256" key="13">
    <source>
        <dbReference type="ARBA" id="ARBA00022840"/>
    </source>
</evidence>
<feature type="binding site" evidence="22">
    <location>
        <begin position="99"/>
        <end position="100"/>
    </location>
    <ligand>
        <name>ATP</name>
        <dbReference type="ChEBI" id="CHEBI:30616"/>
    </ligand>
</feature>
<feature type="binding site" evidence="22">
    <location>
        <position position="81"/>
    </location>
    <ligand>
        <name>ATP</name>
        <dbReference type="ChEBI" id="CHEBI:30616"/>
    </ligand>
</feature>
<evidence type="ECO:0000256" key="14">
    <source>
        <dbReference type="ARBA" id="ARBA00022842"/>
    </source>
</evidence>
<dbReference type="Gene3D" id="1.10.287.3610">
    <property type="match status" value="1"/>
</dbReference>
<dbReference type="GO" id="GO:0005886">
    <property type="term" value="C:plasma membrane"/>
    <property type="evidence" value="ECO:0007669"/>
    <property type="project" value="UniProtKB-SubCell"/>
</dbReference>
<keyword evidence="6" id="KW-0444">Lipid biosynthesis</keyword>
<evidence type="ECO:0000256" key="3">
    <source>
        <dbReference type="ARBA" id="ARBA00012133"/>
    </source>
</evidence>
<evidence type="ECO:0000313" key="26">
    <source>
        <dbReference type="Proteomes" id="UP000241074"/>
    </source>
</evidence>
<feature type="transmembrane region" description="Helical" evidence="24">
    <location>
        <begin position="61"/>
        <end position="80"/>
    </location>
</feature>
<dbReference type="InterPro" id="IPR033718">
    <property type="entry name" value="DAGK_prok"/>
</dbReference>
<evidence type="ECO:0000256" key="18">
    <source>
        <dbReference type="ARBA" id="ARBA00023209"/>
    </source>
</evidence>
<dbReference type="CDD" id="cd14264">
    <property type="entry name" value="DAGK_IM"/>
    <property type="match status" value="1"/>
</dbReference>
<feature type="binding site" evidence="23">
    <location>
        <position position="33"/>
    </location>
    <ligand>
        <name>a divalent metal cation</name>
        <dbReference type="ChEBI" id="CHEBI:60240"/>
    </ligand>
</feature>
<feature type="binding site" evidence="21">
    <location>
        <position position="103"/>
    </location>
    <ligand>
        <name>substrate</name>
    </ligand>
</feature>
<dbReference type="PANTHER" id="PTHR34299">
    <property type="entry name" value="DIACYLGLYCEROL KINASE"/>
    <property type="match status" value="1"/>
</dbReference>
<comment type="similarity">
    <text evidence="2 24">Belongs to the bacterial diacylglycerol kinase family.</text>
</comment>
<feature type="binding site" evidence="23">
    <location>
        <position position="81"/>
    </location>
    <ligand>
        <name>a divalent metal cation</name>
        <dbReference type="ChEBI" id="CHEBI:60240"/>
    </ligand>
</feature>
<evidence type="ECO:0000256" key="21">
    <source>
        <dbReference type="PIRSR" id="PIRSR600829-2"/>
    </source>
</evidence>
<evidence type="ECO:0000256" key="23">
    <source>
        <dbReference type="PIRSR" id="PIRSR600829-4"/>
    </source>
</evidence>
<comment type="function">
    <text evidence="24">Catalyzes the ATP-dependent phosphorylation of sn-l,2-diacylglycerol (DAG) to phosphatidic acid. Involved in the recycling of diacylglycerol produced as a by-product during membrane-derived oligosaccharide (MDO) biosynthesis.</text>
</comment>
<evidence type="ECO:0000256" key="5">
    <source>
        <dbReference type="ARBA" id="ARBA00022475"/>
    </source>
</evidence>
<dbReference type="GO" id="GO:0006654">
    <property type="term" value="P:phosphatidic acid biosynthetic process"/>
    <property type="evidence" value="ECO:0007669"/>
    <property type="project" value="InterPro"/>
</dbReference>
<dbReference type="EMBL" id="CP027860">
    <property type="protein sequence ID" value="AVP97337.1"/>
    <property type="molecule type" value="Genomic_DNA"/>
</dbReference>
<dbReference type="Proteomes" id="UP000241074">
    <property type="component" value="Chromosome"/>
</dbReference>
<evidence type="ECO:0000256" key="17">
    <source>
        <dbReference type="ARBA" id="ARBA00023136"/>
    </source>
</evidence>
<keyword evidence="17 24" id="KW-0472">Membrane</keyword>
<dbReference type="PROSITE" id="PS01069">
    <property type="entry name" value="DAGK_PROKAR"/>
    <property type="match status" value="1"/>
</dbReference>
<keyword evidence="9 24" id="KW-0812">Transmembrane</keyword>
<keyword evidence="12 24" id="KW-0418">Kinase</keyword>
<dbReference type="InterPro" id="IPR036945">
    <property type="entry name" value="DAGK_sf"/>
</dbReference>
<keyword evidence="26" id="KW-1185">Reference proteome</keyword>
<comment type="catalytic activity">
    <reaction evidence="24">
        <text>a 1,2-diacyl-sn-glycerol + ATP = a 1,2-diacyl-sn-glycero-3-phosphate + ADP + H(+)</text>
        <dbReference type="Rhea" id="RHEA:10272"/>
        <dbReference type="ChEBI" id="CHEBI:15378"/>
        <dbReference type="ChEBI" id="CHEBI:17815"/>
        <dbReference type="ChEBI" id="CHEBI:30616"/>
        <dbReference type="ChEBI" id="CHEBI:58608"/>
        <dbReference type="ChEBI" id="CHEBI:456216"/>
        <dbReference type="EC" id="2.7.1.107"/>
    </reaction>
</comment>
<keyword evidence="19 24" id="KW-1208">Phospholipid metabolism</keyword>
<evidence type="ECO:0000256" key="6">
    <source>
        <dbReference type="ARBA" id="ARBA00022516"/>
    </source>
</evidence>
<dbReference type="RefSeq" id="WP_106891261.1">
    <property type="nucleotide sequence ID" value="NZ_CP027860.1"/>
</dbReference>
<feature type="transmembrane region" description="Helical" evidence="24">
    <location>
        <begin position="38"/>
        <end position="55"/>
    </location>
</feature>
<dbReference type="EC" id="2.7.1.107" evidence="3 24"/>
<keyword evidence="16 24" id="KW-0443">Lipid metabolism</keyword>
<evidence type="ECO:0000256" key="12">
    <source>
        <dbReference type="ARBA" id="ARBA00022777"/>
    </source>
</evidence>